<dbReference type="EMBL" id="WXEW01000009">
    <property type="protein sequence ID" value="NAS25810.1"/>
    <property type="molecule type" value="Genomic_DNA"/>
</dbReference>
<organism evidence="1 2">
    <name type="scientific">Herbidospora solisilvae</name>
    <dbReference type="NCBI Taxonomy" id="2696284"/>
    <lineage>
        <taxon>Bacteria</taxon>
        <taxon>Bacillati</taxon>
        <taxon>Actinomycetota</taxon>
        <taxon>Actinomycetes</taxon>
        <taxon>Streptosporangiales</taxon>
        <taxon>Streptosporangiaceae</taxon>
        <taxon>Herbidospora</taxon>
    </lineage>
</organism>
<proteinExistence type="predicted"/>
<gene>
    <name evidence="1" type="ORF">GT755_29530</name>
</gene>
<dbReference type="AlphaFoldDB" id="A0A7C9N3Y5"/>
<evidence type="ECO:0000313" key="2">
    <source>
        <dbReference type="Proteomes" id="UP000479526"/>
    </source>
</evidence>
<dbReference type="Proteomes" id="UP000479526">
    <property type="component" value="Unassembled WGS sequence"/>
</dbReference>
<protein>
    <submittedName>
        <fullName evidence="1">Uncharacterized protein</fullName>
    </submittedName>
</protein>
<accession>A0A7C9N3Y5</accession>
<evidence type="ECO:0000313" key="1">
    <source>
        <dbReference type="EMBL" id="NAS25810.1"/>
    </source>
</evidence>
<reference evidence="1 2" key="1">
    <citation type="submission" date="2020-01" db="EMBL/GenBank/DDBJ databases">
        <title>Herbidospora sp. NEAU-GS84 nov., a novel actinomycete isolated from soil.</title>
        <authorList>
            <person name="Han L."/>
        </authorList>
    </citation>
    <scope>NUCLEOTIDE SEQUENCE [LARGE SCALE GENOMIC DNA]</scope>
    <source>
        <strain evidence="1 2">NEAU-GS84</strain>
    </source>
</reference>
<dbReference type="RefSeq" id="WP_161482845.1">
    <property type="nucleotide sequence ID" value="NZ_WXEW01000009.1"/>
</dbReference>
<keyword evidence="2" id="KW-1185">Reference proteome</keyword>
<sequence length="85" mass="8713">MAIDRGLDLWAGTGSAGPPGSISRAVNAAASALAADLSGDPWQTFHGPVVICGVELGESGEEHAVGLAGERLVALRRRIGRHRAE</sequence>
<comment type="caution">
    <text evidence="1">The sequence shown here is derived from an EMBL/GenBank/DDBJ whole genome shotgun (WGS) entry which is preliminary data.</text>
</comment>
<name>A0A7C9N3Y5_9ACTN</name>